<sequence>MPGPEEEPPADPRIAPAAERPDPATILNQIRKWGLHFEGKDPFAFLERIEELKRAYGYTDDWLLLGLPELLRGDPLLWYRNNREAWHTWAEFCQGFRLQYLPPGYRSQIKREIQGRRQQSGESFSRYATALLTLMRRAGGFTAQEQTEQLYENLDPEYQLYIRPAEATSVTELSARAAEYERIAQRRRERQPEAKRNHEHAVAAAAYSREDCCWRCSEISFVNPTTANLAQRQGIALQPVEKQVTLADGTPVPITHTITLPITAAGRTARHTFQILPNLDRPVLIGIDLWAKLRLTLPPPSAATVTTNPVVGEILEGITPRTAEEDQRLHQFLRQELAAFETIRGPTTRIEHRIRLKTDQPIKQRYRPRNPAMQAIINIEVDKMEQEGVIEPSRSAWSSPVVIVRKKDGTHRFCIDFRRLNSVTEKDAYPLPHIAATLNKLRGARYLSTLDLKNGYWQVPLAPDSRHVTAFTVTGKGLMQFRTMPFGLHSAPATFQRLLDSVLGPELEPNVLVYLDDIVVASQTFDDHLQHLAEIFRRLRDANLRLNAEKCHFCLDRLRYLGHIIDRQGIRTDPAKVSAIANWPVPTTLKQVRQFLGVASWYRRFIADFSTLAAPLTHLTRKNARWTWTTVEEGAFIRLKDALTSAPVLACPDFGQPFTLQTDASAYGLGAVLTQQLAEGEQVIAYASRTLNSAEKNYSATELECLAVVPGIRRMRDYLEGYRFTVITDHQSLRWLQRLESPSGRLGRWLFELQQFDFEIRYRKGSLNQVADALSRQPEICATKRTKACPWYRRITTGLRTRPVDFPDYQMRDGHLHQHILHDLDFREVPAEDQWKKCVPTDQRPALLQRLHNDPTAGHMGTAKTMTSIAQLYYWPGMFRDIARHVRACDICLAHKASQQRPAGNLHTAPVAAPWHQVSVDLVGPLPRSNHGHTWLLTMQDRFTKWLEVAPLRKATSVNVTRALTDRVIYRHGCPQWLISDNGTQLKSRQLEKLMTTFGIQHRTSPPYTPQCNPVERANRTLKTMLAQYHETTGHSPAYLNCGRELARPHPEDRRQPATALVPDVVHRHLQDAYELVRVHLARASQRQAKHYNLRRRDWRPRIGELVWKRNHTLSDKAKAFNAKLAPKFIGPMEVRKIVSPVIVDLRDARRRWHRHIHVQDLKAHTGE</sequence>
<evidence type="ECO:0000256" key="2">
    <source>
        <dbReference type="ARBA" id="ARBA00022679"/>
    </source>
</evidence>
<evidence type="ECO:0000259" key="10">
    <source>
        <dbReference type="PROSITE" id="PS50994"/>
    </source>
</evidence>
<dbReference type="GO" id="GO:0015074">
    <property type="term" value="P:DNA integration"/>
    <property type="evidence" value="ECO:0007669"/>
    <property type="project" value="InterPro"/>
</dbReference>
<dbReference type="PaxDb" id="67767-A0A0J7KA70"/>
<dbReference type="Pfam" id="PF00665">
    <property type="entry name" value="rve"/>
    <property type="match status" value="1"/>
</dbReference>
<keyword evidence="2" id="KW-0808">Transferase</keyword>
<dbReference type="GO" id="GO:0003964">
    <property type="term" value="F:RNA-directed DNA polymerase activity"/>
    <property type="evidence" value="ECO:0007669"/>
    <property type="project" value="UniProtKB-KW"/>
</dbReference>
<dbReference type="InterPro" id="IPR043502">
    <property type="entry name" value="DNA/RNA_pol_sf"/>
</dbReference>
<keyword evidence="12" id="KW-1185">Reference proteome</keyword>
<accession>A0A0J7KA70</accession>
<evidence type="ECO:0000313" key="11">
    <source>
        <dbReference type="EMBL" id="KMQ87169.1"/>
    </source>
</evidence>
<dbReference type="EC" id="2.7.7.49" evidence="1"/>
<dbReference type="InterPro" id="IPR001584">
    <property type="entry name" value="Integrase_cat-core"/>
</dbReference>
<dbReference type="Gene3D" id="3.30.420.10">
    <property type="entry name" value="Ribonuclease H-like superfamily/Ribonuclease H"/>
    <property type="match status" value="1"/>
</dbReference>
<feature type="domain" description="Reverse transcriptase" evidence="9">
    <location>
        <begin position="385"/>
        <end position="565"/>
    </location>
</feature>
<dbReference type="GO" id="GO:0003676">
    <property type="term" value="F:nucleic acid binding"/>
    <property type="evidence" value="ECO:0007669"/>
    <property type="project" value="InterPro"/>
</dbReference>
<dbReference type="InterPro" id="IPR041373">
    <property type="entry name" value="RT_RNaseH"/>
</dbReference>
<dbReference type="Gene3D" id="1.10.340.70">
    <property type="match status" value="1"/>
</dbReference>
<evidence type="ECO:0000313" key="12">
    <source>
        <dbReference type="Proteomes" id="UP000036403"/>
    </source>
</evidence>
<dbReference type="InterPro" id="IPR041588">
    <property type="entry name" value="Integrase_H2C2"/>
</dbReference>
<feature type="region of interest" description="Disordered" evidence="8">
    <location>
        <begin position="1"/>
        <end position="21"/>
    </location>
</feature>
<evidence type="ECO:0000259" key="9">
    <source>
        <dbReference type="PROSITE" id="PS50878"/>
    </source>
</evidence>
<protein>
    <recommendedName>
        <fullName evidence="1">RNA-directed DNA polymerase</fullName>
        <ecNumber evidence="1">2.7.7.49</ecNumber>
    </recommendedName>
</protein>
<dbReference type="Proteomes" id="UP000036403">
    <property type="component" value="Unassembled WGS sequence"/>
</dbReference>
<name>A0A0J7KA70_LASNI</name>
<keyword evidence="6" id="KW-0378">Hydrolase</keyword>
<dbReference type="Gene3D" id="3.30.70.270">
    <property type="match status" value="2"/>
</dbReference>
<dbReference type="STRING" id="67767.A0A0J7KA70"/>
<evidence type="ECO:0000256" key="7">
    <source>
        <dbReference type="ARBA" id="ARBA00022918"/>
    </source>
</evidence>
<keyword evidence="4" id="KW-0540">Nuclease</keyword>
<keyword evidence="5" id="KW-0255">Endonuclease</keyword>
<dbReference type="FunFam" id="3.10.20.370:FF:000001">
    <property type="entry name" value="Retrovirus-related Pol polyprotein from transposon 17.6-like protein"/>
    <property type="match status" value="1"/>
</dbReference>
<evidence type="ECO:0000256" key="3">
    <source>
        <dbReference type="ARBA" id="ARBA00022695"/>
    </source>
</evidence>
<dbReference type="CDD" id="cd09274">
    <property type="entry name" value="RNase_HI_RT_Ty3"/>
    <property type="match status" value="1"/>
</dbReference>
<dbReference type="FunFam" id="1.10.340.70:FF:000001">
    <property type="entry name" value="Retrovirus-related Pol polyprotein from transposon gypsy-like Protein"/>
    <property type="match status" value="1"/>
</dbReference>
<dbReference type="SUPFAM" id="SSF56672">
    <property type="entry name" value="DNA/RNA polymerases"/>
    <property type="match status" value="1"/>
</dbReference>
<gene>
    <name evidence="11" type="ORF">RF55_13621</name>
</gene>
<dbReference type="InterPro" id="IPR000477">
    <property type="entry name" value="RT_dom"/>
</dbReference>
<organism evidence="11 12">
    <name type="scientific">Lasius niger</name>
    <name type="common">Black garden ant</name>
    <dbReference type="NCBI Taxonomy" id="67767"/>
    <lineage>
        <taxon>Eukaryota</taxon>
        <taxon>Metazoa</taxon>
        <taxon>Ecdysozoa</taxon>
        <taxon>Arthropoda</taxon>
        <taxon>Hexapoda</taxon>
        <taxon>Insecta</taxon>
        <taxon>Pterygota</taxon>
        <taxon>Neoptera</taxon>
        <taxon>Endopterygota</taxon>
        <taxon>Hymenoptera</taxon>
        <taxon>Apocrita</taxon>
        <taxon>Aculeata</taxon>
        <taxon>Formicoidea</taxon>
        <taxon>Formicidae</taxon>
        <taxon>Formicinae</taxon>
        <taxon>Lasius</taxon>
        <taxon>Lasius</taxon>
    </lineage>
</organism>
<dbReference type="Pfam" id="PF17921">
    <property type="entry name" value="Integrase_H2C2"/>
    <property type="match status" value="1"/>
</dbReference>
<evidence type="ECO:0000256" key="5">
    <source>
        <dbReference type="ARBA" id="ARBA00022759"/>
    </source>
</evidence>
<evidence type="ECO:0000256" key="6">
    <source>
        <dbReference type="ARBA" id="ARBA00022801"/>
    </source>
</evidence>
<dbReference type="PANTHER" id="PTHR37984:SF5">
    <property type="entry name" value="PROTEIN NYNRIN-LIKE"/>
    <property type="match status" value="1"/>
</dbReference>
<proteinExistence type="predicted"/>
<dbReference type="InterPro" id="IPR012337">
    <property type="entry name" value="RNaseH-like_sf"/>
</dbReference>
<dbReference type="Pfam" id="PF03732">
    <property type="entry name" value="Retrotrans_gag"/>
    <property type="match status" value="1"/>
</dbReference>
<dbReference type="GO" id="GO:0042575">
    <property type="term" value="C:DNA polymerase complex"/>
    <property type="evidence" value="ECO:0007669"/>
    <property type="project" value="UniProtKB-ARBA"/>
</dbReference>
<dbReference type="EMBL" id="LBMM01010896">
    <property type="protein sequence ID" value="KMQ87169.1"/>
    <property type="molecule type" value="Genomic_DNA"/>
</dbReference>
<dbReference type="CDD" id="cd01647">
    <property type="entry name" value="RT_LTR"/>
    <property type="match status" value="1"/>
</dbReference>
<evidence type="ECO:0000256" key="8">
    <source>
        <dbReference type="SAM" id="MobiDB-lite"/>
    </source>
</evidence>
<dbReference type="FunFam" id="3.30.70.270:FF:000020">
    <property type="entry name" value="Transposon Tf2-6 polyprotein-like Protein"/>
    <property type="match status" value="1"/>
</dbReference>
<dbReference type="PANTHER" id="PTHR37984">
    <property type="entry name" value="PROTEIN CBG26694"/>
    <property type="match status" value="1"/>
</dbReference>
<evidence type="ECO:0000256" key="1">
    <source>
        <dbReference type="ARBA" id="ARBA00012493"/>
    </source>
</evidence>
<dbReference type="InterPro" id="IPR036397">
    <property type="entry name" value="RNaseH_sf"/>
</dbReference>
<dbReference type="InterPro" id="IPR043128">
    <property type="entry name" value="Rev_trsase/Diguanyl_cyclase"/>
</dbReference>
<dbReference type="SUPFAM" id="SSF53098">
    <property type="entry name" value="Ribonuclease H-like"/>
    <property type="match status" value="1"/>
</dbReference>
<keyword evidence="7" id="KW-0695">RNA-directed DNA polymerase</keyword>
<dbReference type="Pfam" id="PF00078">
    <property type="entry name" value="RVT_1"/>
    <property type="match status" value="1"/>
</dbReference>
<dbReference type="Gene3D" id="3.10.10.10">
    <property type="entry name" value="HIV Type 1 Reverse Transcriptase, subunit A, domain 1"/>
    <property type="match status" value="1"/>
</dbReference>
<dbReference type="PROSITE" id="PS50994">
    <property type="entry name" value="INTEGRASE"/>
    <property type="match status" value="1"/>
</dbReference>
<comment type="caution">
    <text evidence="11">The sequence shown here is derived from an EMBL/GenBank/DDBJ whole genome shotgun (WGS) entry which is preliminary data.</text>
</comment>
<dbReference type="OrthoDB" id="7700898at2759"/>
<dbReference type="InterPro" id="IPR050951">
    <property type="entry name" value="Retrovirus_Pol_polyprotein"/>
</dbReference>
<evidence type="ECO:0000256" key="4">
    <source>
        <dbReference type="ARBA" id="ARBA00022722"/>
    </source>
</evidence>
<dbReference type="PROSITE" id="PS50878">
    <property type="entry name" value="RT_POL"/>
    <property type="match status" value="1"/>
</dbReference>
<feature type="domain" description="Integrase catalytic" evidence="10">
    <location>
        <begin position="910"/>
        <end position="1071"/>
    </location>
</feature>
<dbReference type="Pfam" id="PF17917">
    <property type="entry name" value="RT_RNaseH"/>
    <property type="match status" value="1"/>
</dbReference>
<dbReference type="GO" id="GO:0016787">
    <property type="term" value="F:hydrolase activity"/>
    <property type="evidence" value="ECO:0007669"/>
    <property type="project" value="UniProtKB-KW"/>
</dbReference>
<keyword evidence="3" id="KW-0548">Nucleotidyltransferase</keyword>
<dbReference type="CDD" id="cd00303">
    <property type="entry name" value="retropepsin_like"/>
    <property type="match status" value="1"/>
</dbReference>
<reference evidence="11 12" key="1">
    <citation type="submission" date="2015-04" db="EMBL/GenBank/DDBJ databases">
        <title>Lasius niger genome sequencing.</title>
        <authorList>
            <person name="Konorov E.A."/>
            <person name="Nikitin M.A."/>
            <person name="Kirill M.V."/>
            <person name="Chang P."/>
        </authorList>
    </citation>
    <scope>NUCLEOTIDE SEQUENCE [LARGE SCALE GENOMIC DNA]</scope>
    <source>
        <tissue evidence="11">Whole</tissue>
    </source>
</reference>
<dbReference type="InterPro" id="IPR005162">
    <property type="entry name" value="Retrotrans_gag_dom"/>
</dbReference>
<dbReference type="GO" id="GO:0004519">
    <property type="term" value="F:endonuclease activity"/>
    <property type="evidence" value="ECO:0007669"/>
    <property type="project" value="UniProtKB-KW"/>
</dbReference>
<dbReference type="AlphaFoldDB" id="A0A0J7KA70"/>